<comment type="caution">
    <text evidence="1">The sequence shown here is derived from an EMBL/GenBank/DDBJ whole genome shotgun (WGS) entry which is preliminary data.</text>
</comment>
<gene>
    <name evidence="1" type="ORF">GCM10008111_25380</name>
</gene>
<organism evidence="1 2">
    <name type="scientific">Alishewanella tabrizica</name>
    <dbReference type="NCBI Taxonomy" id="671278"/>
    <lineage>
        <taxon>Bacteria</taxon>
        <taxon>Pseudomonadati</taxon>
        <taxon>Pseudomonadota</taxon>
        <taxon>Gammaproteobacteria</taxon>
        <taxon>Alteromonadales</taxon>
        <taxon>Alteromonadaceae</taxon>
        <taxon>Alishewanella</taxon>
    </lineage>
</organism>
<proteinExistence type="predicted"/>
<dbReference type="EMBL" id="BMYR01000010">
    <property type="protein sequence ID" value="GGW68190.1"/>
    <property type="molecule type" value="Genomic_DNA"/>
</dbReference>
<keyword evidence="2" id="KW-1185">Reference proteome</keyword>
<dbReference type="Proteomes" id="UP000634667">
    <property type="component" value="Unassembled WGS sequence"/>
</dbReference>
<protein>
    <submittedName>
        <fullName evidence="1">Uncharacterized protein</fullName>
    </submittedName>
</protein>
<name>A0ABQ2WQA5_9ALTE</name>
<sequence>MQPIINEWQLDTKLNRALQNQHRADFALWLAVLSPAVNEMAAFFTPEPAQHQPQHDLYQQLSVRPNRDFAWQENDTRLMRNHSEAVLISLAQLKLEYALNPAPWVRQNNPKKIDGDVYANLDSHTRRHLNGILPSKTPVDETGLFEILQQLHEPEQVN</sequence>
<evidence type="ECO:0000313" key="2">
    <source>
        <dbReference type="Proteomes" id="UP000634667"/>
    </source>
</evidence>
<dbReference type="RefSeq" id="WP_189483601.1">
    <property type="nucleotide sequence ID" value="NZ_BMYR01000010.1"/>
</dbReference>
<dbReference type="InterPro" id="IPR021879">
    <property type="entry name" value="VC2046_fam"/>
</dbReference>
<accession>A0ABQ2WQA5</accession>
<reference evidence="2" key="1">
    <citation type="journal article" date="2019" name="Int. J. Syst. Evol. Microbiol.">
        <title>The Global Catalogue of Microorganisms (GCM) 10K type strain sequencing project: providing services to taxonomists for standard genome sequencing and annotation.</title>
        <authorList>
            <consortium name="The Broad Institute Genomics Platform"/>
            <consortium name="The Broad Institute Genome Sequencing Center for Infectious Disease"/>
            <person name="Wu L."/>
            <person name="Ma J."/>
        </authorList>
    </citation>
    <scope>NUCLEOTIDE SEQUENCE [LARGE SCALE GENOMIC DNA]</scope>
    <source>
        <strain evidence="2">KCTC 23723</strain>
    </source>
</reference>
<evidence type="ECO:0000313" key="1">
    <source>
        <dbReference type="EMBL" id="GGW68190.1"/>
    </source>
</evidence>
<dbReference type="Pfam" id="PF11993">
    <property type="entry name" value="VC2046"/>
    <property type="match status" value="1"/>
</dbReference>